<dbReference type="Proteomes" id="UP000676325">
    <property type="component" value="Unassembled WGS sequence"/>
</dbReference>
<organism evidence="2 3">
    <name type="scientific">Actinospica acidithermotolerans</name>
    <dbReference type="NCBI Taxonomy" id="2828514"/>
    <lineage>
        <taxon>Bacteria</taxon>
        <taxon>Bacillati</taxon>
        <taxon>Actinomycetota</taxon>
        <taxon>Actinomycetes</taxon>
        <taxon>Catenulisporales</taxon>
        <taxon>Actinospicaceae</taxon>
        <taxon>Actinospica</taxon>
    </lineage>
</organism>
<feature type="transmembrane region" description="Helical" evidence="1">
    <location>
        <begin position="62"/>
        <end position="82"/>
    </location>
</feature>
<evidence type="ECO:0000256" key="1">
    <source>
        <dbReference type="SAM" id="Phobius"/>
    </source>
</evidence>
<evidence type="ECO:0000313" key="2">
    <source>
        <dbReference type="EMBL" id="MBR7828816.1"/>
    </source>
</evidence>
<proteinExistence type="predicted"/>
<accession>A0A941ECA4</accession>
<protein>
    <submittedName>
        <fullName evidence="2">Uncharacterized protein</fullName>
    </submittedName>
</protein>
<sequence>PAYAAGPAALILWLAALTRVDLHAMGAYGLLAILPALFWIALVLLTLGFAAALAQPGIRTSWLLAHVIALIAMLHATPTLLYGTLRYAWAWKHIAVIDYLLRHNATDPSNSQLSAYNQWPGFFTLNAQIVRLAGLRSALGYAAWGPPINNLLMIAPLVLILRTMTRDRRVLWGTIWLFYSCAWTGQDYFAPQAFALTLFLAIIGVVLNRAAAHRDLTPDQPRAPRAGNAVWILLLAPLVAAIDSSHQLTPLMLVLALAVLAVTRYRNPVLLWTLAAAVALTLAWDGTVAAPYIRNNLSSIVGSFGNLDSNATAPLGAAATASNQQQVIAYVDTAAALAVALLAIAAVLIHKNLRRSSAWMLTLAPLPMLAANNYGGEVIFRVYLFALPGAVYLNRRLLLPSSARPWTARVHALVFPAFLLLLLAAFAVPYYGKESENYFPPGEITAIDYTYSTAPHGSIIVAATGDYPGGNLYYEYYEQISWLDQISGPQRVLVERHPLDALRDELTVHGSPAYFILTRSQIAEIQTAGLLPQATLDQFENVTTSPEFTVVYRDADAIVVTLTEQPEPQTPPRPEGIPS</sequence>
<feature type="transmembrane region" description="Helical" evidence="1">
    <location>
        <begin position="327"/>
        <end position="349"/>
    </location>
</feature>
<feature type="transmembrane region" description="Helical" evidence="1">
    <location>
        <begin position="272"/>
        <end position="293"/>
    </location>
</feature>
<feature type="transmembrane region" description="Helical" evidence="1">
    <location>
        <begin position="28"/>
        <end position="50"/>
    </location>
</feature>
<gene>
    <name evidence="2" type="ORF">KDK95_21080</name>
</gene>
<feature type="transmembrane region" description="Helical" evidence="1">
    <location>
        <begin position="380"/>
        <end position="398"/>
    </location>
</feature>
<keyword evidence="1" id="KW-0472">Membrane</keyword>
<reference evidence="2" key="1">
    <citation type="submission" date="2021-04" db="EMBL/GenBank/DDBJ databases">
        <title>Genome based classification of Actinospica acidithermotolerans sp. nov., an actinobacterium isolated from an Indonesian hot spring.</title>
        <authorList>
            <person name="Kusuma A.B."/>
            <person name="Putra K.E."/>
            <person name="Nafisah S."/>
            <person name="Loh J."/>
            <person name="Nouioui I."/>
            <person name="Goodfellow M."/>
        </authorList>
    </citation>
    <scope>NUCLEOTIDE SEQUENCE</scope>
    <source>
        <strain evidence="2">MGRD01-02</strain>
    </source>
</reference>
<keyword evidence="1" id="KW-0812">Transmembrane</keyword>
<dbReference type="EMBL" id="JAGSOH010000066">
    <property type="protein sequence ID" value="MBR7828816.1"/>
    <property type="molecule type" value="Genomic_DNA"/>
</dbReference>
<keyword evidence="3" id="KW-1185">Reference proteome</keyword>
<feature type="transmembrane region" description="Helical" evidence="1">
    <location>
        <begin position="410"/>
        <end position="431"/>
    </location>
</feature>
<comment type="caution">
    <text evidence="2">The sequence shown here is derived from an EMBL/GenBank/DDBJ whole genome shotgun (WGS) entry which is preliminary data.</text>
</comment>
<feature type="non-terminal residue" evidence="2">
    <location>
        <position position="1"/>
    </location>
</feature>
<feature type="transmembrane region" description="Helical" evidence="1">
    <location>
        <begin position="248"/>
        <end position="265"/>
    </location>
</feature>
<feature type="transmembrane region" description="Helical" evidence="1">
    <location>
        <begin position="223"/>
        <end position="242"/>
    </location>
</feature>
<keyword evidence="1" id="KW-1133">Transmembrane helix</keyword>
<evidence type="ECO:0000313" key="3">
    <source>
        <dbReference type="Proteomes" id="UP000676325"/>
    </source>
</evidence>
<dbReference type="AlphaFoldDB" id="A0A941ECA4"/>
<feature type="transmembrane region" description="Helical" evidence="1">
    <location>
        <begin position="170"/>
        <end position="186"/>
    </location>
</feature>
<feature type="transmembrane region" description="Helical" evidence="1">
    <location>
        <begin position="141"/>
        <end position="161"/>
    </location>
</feature>
<name>A0A941ECA4_9ACTN</name>
<feature type="transmembrane region" description="Helical" evidence="1">
    <location>
        <begin position="192"/>
        <end position="211"/>
    </location>
</feature>
<dbReference type="RefSeq" id="WP_212519950.1">
    <property type="nucleotide sequence ID" value="NZ_JAGSOH010000066.1"/>
</dbReference>